<keyword evidence="3" id="KW-1185">Reference proteome</keyword>
<dbReference type="GO" id="GO:0003677">
    <property type="term" value="F:DNA binding"/>
    <property type="evidence" value="ECO:0007669"/>
    <property type="project" value="InterPro"/>
</dbReference>
<name>A0A8J8MMY5_9FIRM</name>
<dbReference type="Pfam" id="PF01381">
    <property type="entry name" value="HTH_3"/>
    <property type="match status" value="1"/>
</dbReference>
<evidence type="ECO:0000313" key="2">
    <source>
        <dbReference type="EMBL" id="QUI24213.1"/>
    </source>
</evidence>
<gene>
    <name evidence="2" type="ORF">HZI73_18790</name>
</gene>
<dbReference type="SUPFAM" id="SSF47413">
    <property type="entry name" value="lambda repressor-like DNA-binding domains"/>
    <property type="match status" value="1"/>
</dbReference>
<dbReference type="PROSITE" id="PS50943">
    <property type="entry name" value="HTH_CROC1"/>
    <property type="match status" value="1"/>
</dbReference>
<feature type="domain" description="HTH cro/C1-type" evidence="1">
    <location>
        <begin position="12"/>
        <end position="66"/>
    </location>
</feature>
<dbReference type="InterPro" id="IPR001387">
    <property type="entry name" value="Cro/C1-type_HTH"/>
</dbReference>
<organism evidence="2 3">
    <name type="scientific">Vallitalea pronyensis</name>
    <dbReference type="NCBI Taxonomy" id="1348613"/>
    <lineage>
        <taxon>Bacteria</taxon>
        <taxon>Bacillati</taxon>
        <taxon>Bacillota</taxon>
        <taxon>Clostridia</taxon>
        <taxon>Lachnospirales</taxon>
        <taxon>Vallitaleaceae</taxon>
        <taxon>Vallitalea</taxon>
    </lineage>
</organism>
<dbReference type="SMART" id="SM00530">
    <property type="entry name" value="HTH_XRE"/>
    <property type="match status" value="1"/>
</dbReference>
<reference evidence="2" key="1">
    <citation type="submission" date="2020-07" db="EMBL/GenBank/DDBJ databases">
        <title>Vallitalea pronyensis genome.</title>
        <authorList>
            <person name="Postec A."/>
        </authorList>
    </citation>
    <scope>NUCLEOTIDE SEQUENCE</scope>
    <source>
        <strain evidence="2">FatNI3</strain>
    </source>
</reference>
<dbReference type="EMBL" id="CP058649">
    <property type="protein sequence ID" value="QUI24213.1"/>
    <property type="molecule type" value="Genomic_DNA"/>
</dbReference>
<dbReference type="RefSeq" id="WP_212694907.1">
    <property type="nucleotide sequence ID" value="NZ_CP058649.1"/>
</dbReference>
<dbReference type="Proteomes" id="UP000683246">
    <property type="component" value="Chromosome"/>
</dbReference>
<dbReference type="InterPro" id="IPR011990">
    <property type="entry name" value="TPR-like_helical_dom_sf"/>
</dbReference>
<evidence type="ECO:0000313" key="3">
    <source>
        <dbReference type="Proteomes" id="UP000683246"/>
    </source>
</evidence>
<evidence type="ECO:0000259" key="1">
    <source>
        <dbReference type="PROSITE" id="PS50943"/>
    </source>
</evidence>
<dbReference type="Gene3D" id="1.25.40.10">
    <property type="entry name" value="Tetratricopeptide repeat domain"/>
    <property type="match status" value="1"/>
</dbReference>
<protein>
    <submittedName>
        <fullName evidence="2">Helix-turn-helix transcriptional regulator</fullName>
    </submittedName>
</protein>
<sequence length="89" mass="10325">MNEQKKTVGEVIRNLRLEKGLTQKELAEGCCSKQHVYRLEASKRLPSAYIVKLFSNKLGYSLINDVYSNDCDWNVHASYYNVHKVGRKF</sequence>
<dbReference type="KEGG" id="vpy:HZI73_18790"/>
<dbReference type="InterPro" id="IPR010982">
    <property type="entry name" value="Lambda_DNA-bd_dom_sf"/>
</dbReference>
<proteinExistence type="predicted"/>
<dbReference type="AlphaFoldDB" id="A0A8J8MMY5"/>
<dbReference type="CDD" id="cd00093">
    <property type="entry name" value="HTH_XRE"/>
    <property type="match status" value="1"/>
</dbReference>
<accession>A0A8J8MMY5</accession>